<feature type="region of interest" description="Disordered" evidence="1">
    <location>
        <begin position="26"/>
        <end position="92"/>
    </location>
</feature>
<organism evidence="2 3">
    <name type="scientific">Dorcoceras hygrometricum</name>
    <dbReference type="NCBI Taxonomy" id="472368"/>
    <lineage>
        <taxon>Eukaryota</taxon>
        <taxon>Viridiplantae</taxon>
        <taxon>Streptophyta</taxon>
        <taxon>Embryophyta</taxon>
        <taxon>Tracheophyta</taxon>
        <taxon>Spermatophyta</taxon>
        <taxon>Magnoliopsida</taxon>
        <taxon>eudicotyledons</taxon>
        <taxon>Gunneridae</taxon>
        <taxon>Pentapetalae</taxon>
        <taxon>asterids</taxon>
        <taxon>lamiids</taxon>
        <taxon>Lamiales</taxon>
        <taxon>Gesneriaceae</taxon>
        <taxon>Didymocarpoideae</taxon>
        <taxon>Trichosporeae</taxon>
        <taxon>Loxocarpinae</taxon>
        <taxon>Dorcoceras</taxon>
    </lineage>
</organism>
<evidence type="ECO:0000313" key="3">
    <source>
        <dbReference type="Proteomes" id="UP000250235"/>
    </source>
</evidence>
<dbReference type="AlphaFoldDB" id="A0A2Z7CRU7"/>
<dbReference type="EMBL" id="KQ995256">
    <property type="protein sequence ID" value="KZV47556.1"/>
    <property type="molecule type" value="Genomic_DNA"/>
</dbReference>
<sequence>MRAMDLARAIDEELFGYTGFYRSKAPMGEGGGYNRGRYNMGPITRPEVLGYDRGRAGPTTNRAAQQEKQGGGPMYRTSSSGHAENNKPNPMS</sequence>
<keyword evidence="3" id="KW-1185">Reference proteome</keyword>
<protein>
    <submittedName>
        <fullName evidence="2">Uncharacterized protein</fullName>
    </submittedName>
</protein>
<gene>
    <name evidence="2" type="ORF">F511_32220</name>
</gene>
<evidence type="ECO:0000256" key="1">
    <source>
        <dbReference type="SAM" id="MobiDB-lite"/>
    </source>
</evidence>
<dbReference type="Proteomes" id="UP000250235">
    <property type="component" value="Unassembled WGS sequence"/>
</dbReference>
<reference evidence="2 3" key="1">
    <citation type="journal article" date="2015" name="Proc. Natl. Acad. Sci. U.S.A.">
        <title>The resurrection genome of Boea hygrometrica: A blueprint for survival of dehydration.</title>
        <authorList>
            <person name="Xiao L."/>
            <person name="Yang G."/>
            <person name="Zhang L."/>
            <person name="Yang X."/>
            <person name="Zhao S."/>
            <person name="Ji Z."/>
            <person name="Zhou Q."/>
            <person name="Hu M."/>
            <person name="Wang Y."/>
            <person name="Chen M."/>
            <person name="Xu Y."/>
            <person name="Jin H."/>
            <person name="Xiao X."/>
            <person name="Hu G."/>
            <person name="Bao F."/>
            <person name="Hu Y."/>
            <person name="Wan P."/>
            <person name="Li L."/>
            <person name="Deng X."/>
            <person name="Kuang T."/>
            <person name="Xiang C."/>
            <person name="Zhu J.K."/>
            <person name="Oliver M.J."/>
            <person name="He Y."/>
        </authorList>
    </citation>
    <scope>NUCLEOTIDE SEQUENCE [LARGE SCALE GENOMIC DNA]</scope>
    <source>
        <strain evidence="3">cv. XS01</strain>
    </source>
</reference>
<feature type="compositionally biased region" description="Polar residues" evidence="1">
    <location>
        <begin position="76"/>
        <end position="92"/>
    </location>
</feature>
<feature type="compositionally biased region" description="Polar residues" evidence="1">
    <location>
        <begin position="58"/>
        <end position="68"/>
    </location>
</feature>
<evidence type="ECO:0000313" key="2">
    <source>
        <dbReference type="EMBL" id="KZV47556.1"/>
    </source>
</evidence>
<proteinExistence type="predicted"/>
<accession>A0A2Z7CRU7</accession>
<name>A0A2Z7CRU7_9LAMI</name>